<dbReference type="PANTHER" id="PTHR43628:SF1">
    <property type="entry name" value="CHITIN SYNTHASE REGULATORY FACTOR 2-RELATED"/>
    <property type="match status" value="1"/>
</dbReference>
<dbReference type="InterPro" id="IPR006597">
    <property type="entry name" value="Sel1-like"/>
</dbReference>
<accession>A0A1C1YS82</accession>
<dbReference type="SMART" id="SM00671">
    <property type="entry name" value="SEL1"/>
    <property type="match status" value="4"/>
</dbReference>
<proteinExistence type="predicted"/>
<feature type="region of interest" description="Disordered" evidence="1">
    <location>
        <begin position="681"/>
        <end position="724"/>
    </location>
</feature>
<feature type="domain" description="Peptidoglycan binding-like" evidence="2">
    <location>
        <begin position="1226"/>
        <end position="1277"/>
    </location>
</feature>
<evidence type="ECO:0000259" key="2">
    <source>
        <dbReference type="Pfam" id="PF01471"/>
    </source>
</evidence>
<dbReference type="InterPro" id="IPR002477">
    <property type="entry name" value="Peptidoglycan-bd-like"/>
</dbReference>
<dbReference type="PANTHER" id="PTHR43628">
    <property type="entry name" value="ACTIVATOR OF C KINASE PROTEIN 1-RELATED"/>
    <property type="match status" value="1"/>
</dbReference>
<comment type="caution">
    <text evidence="3">The sequence shown here is derived from an EMBL/GenBank/DDBJ whole genome shotgun (WGS) entry which is preliminary data.</text>
</comment>
<dbReference type="EMBL" id="LQZT01000042">
    <property type="protein sequence ID" value="OCW56389.1"/>
    <property type="molecule type" value="Genomic_DNA"/>
</dbReference>
<dbReference type="SUPFAM" id="SSF47090">
    <property type="entry name" value="PGBD-like"/>
    <property type="match status" value="1"/>
</dbReference>
<dbReference type="InterPro" id="IPR052945">
    <property type="entry name" value="Mitotic_Regulator"/>
</dbReference>
<evidence type="ECO:0000313" key="4">
    <source>
        <dbReference type="Proteomes" id="UP000094795"/>
    </source>
</evidence>
<feature type="compositionally biased region" description="Low complexity" evidence="1">
    <location>
        <begin position="706"/>
        <end position="724"/>
    </location>
</feature>
<dbReference type="STRING" id="1480615.AWJ14_20100"/>
<dbReference type="RefSeq" id="WP_066182500.1">
    <property type="nucleotide sequence ID" value="NZ_LQZT01000042.1"/>
</dbReference>
<feature type="region of interest" description="Disordered" evidence="1">
    <location>
        <begin position="759"/>
        <end position="778"/>
    </location>
</feature>
<dbReference type="Gene3D" id="1.25.40.10">
    <property type="entry name" value="Tetratricopeptide repeat domain"/>
    <property type="match status" value="1"/>
</dbReference>
<feature type="region of interest" description="Disordered" evidence="1">
    <location>
        <begin position="968"/>
        <end position="989"/>
    </location>
</feature>
<dbReference type="Pfam" id="PF08238">
    <property type="entry name" value="Sel1"/>
    <property type="match status" value="4"/>
</dbReference>
<dbReference type="Gene3D" id="1.20.1270.70">
    <property type="entry name" value="Designed single chain three-helix bundle"/>
    <property type="match status" value="1"/>
</dbReference>
<feature type="region of interest" description="Disordered" evidence="1">
    <location>
        <begin position="68"/>
        <end position="106"/>
    </location>
</feature>
<dbReference type="InterPro" id="IPR036365">
    <property type="entry name" value="PGBD-like_sf"/>
</dbReference>
<feature type="compositionally biased region" description="Low complexity" evidence="1">
    <location>
        <begin position="89"/>
        <end position="101"/>
    </location>
</feature>
<dbReference type="Pfam" id="PF01471">
    <property type="entry name" value="PG_binding_1"/>
    <property type="match status" value="1"/>
</dbReference>
<reference evidence="3 4" key="1">
    <citation type="submission" date="2015-12" db="EMBL/GenBank/DDBJ databases">
        <authorList>
            <person name="Shamseldin A."/>
            <person name="Moawad H."/>
            <person name="Abd El-Rahim W.M."/>
            <person name="Sadowsky M.J."/>
        </authorList>
    </citation>
    <scope>NUCLEOTIDE SEQUENCE [LARGE SCALE GENOMIC DNA]</scope>
    <source>
        <strain evidence="3 4">JC234</strain>
    </source>
</reference>
<dbReference type="Proteomes" id="UP000094795">
    <property type="component" value="Unassembled WGS sequence"/>
</dbReference>
<dbReference type="OrthoDB" id="5295703at2"/>
<name>A0A1C1YS82_9HYPH</name>
<organism evidence="3 4">
    <name type="scientific">Hoeflea olei</name>
    <dbReference type="NCBI Taxonomy" id="1480615"/>
    <lineage>
        <taxon>Bacteria</taxon>
        <taxon>Pseudomonadati</taxon>
        <taxon>Pseudomonadota</taxon>
        <taxon>Alphaproteobacteria</taxon>
        <taxon>Hyphomicrobiales</taxon>
        <taxon>Rhizobiaceae</taxon>
        <taxon>Hoeflea</taxon>
    </lineage>
</organism>
<keyword evidence="4" id="KW-1185">Reference proteome</keyword>
<dbReference type="InterPro" id="IPR036366">
    <property type="entry name" value="PGBDSf"/>
</dbReference>
<dbReference type="SUPFAM" id="SSF81901">
    <property type="entry name" value="HCP-like"/>
    <property type="match status" value="1"/>
</dbReference>
<gene>
    <name evidence="3" type="ORF">AWJ14_20100</name>
</gene>
<dbReference type="InterPro" id="IPR011990">
    <property type="entry name" value="TPR-like_helical_dom_sf"/>
</dbReference>
<dbReference type="Gene3D" id="1.10.101.10">
    <property type="entry name" value="PGBD-like superfamily/PGBD"/>
    <property type="match status" value="1"/>
</dbReference>
<evidence type="ECO:0000313" key="3">
    <source>
        <dbReference type="EMBL" id="OCW56389.1"/>
    </source>
</evidence>
<sequence>MNGSRSFSHRSGAGETSLDALNRTIEGLEARIEDILGRNGAAARPQSQHAAPAGIKADLLEGIRARQQSLDAARRAPAAAATGPDPRHQAAARPAPAQPARPADDMSQILIREMAALRREMGELRAEARDQALPQDLRRDLAGISAAIDALGSHDGGADSLRLELDSMRSMVDRLAREDSVRALENRWRSMEEQVSGLDVAGLRDELVNLAYRVDDIRGVLASMPATGQAQAIEDKIAELSRSIEAMTREPALTADLPRQFDGLGRRLDEITRAIAALPAPVPAPVDPAPFERLEARLAALAQKIDHLEPAAPQTDIGNRIEHLAARVAQLAEEDTVARLDARIERLQAMIEDGARSERMPDLADTLTDISGKIEALDTRGVDRSLLARLDQLAAQIDNLAMPAQEPAAVPDAVIGRLEALIGRAEATASRAIDPLPGLETLDARLADIASKLQRAELSAAGIAMQPVSGLENVEAQLAEISARLDRATPAPDMAFPGIEGLEARLADIADRLDMSSGMHAGPSDEALRGLEDQIANLSRLVSSAPAGADAQAFDERFASIEEHLATSDEFVVEAARQAAEAALSAYAGKMGGDQTPQSIANIEIITALADDLKALESLSRKSDDRTMRAFEAVQDTLLKIADRLERLDVAPASVQRAGLNDMRDAVADARSAIETAMPQASTEALDKAMQQGDDTPFAGRDRAPRQAQPARTPSEAAALAAAYAASQSDAEDADAPAGATGDRSFLSGLAARILPGKDANRAPAEPQFTEVDAPPLDPSMELDRETANMPLEPGSGAPDINRILQKVREAQAAERARGGKPAEDGSEKTEFLASARRAAMAAAAEVETIGKGRKGGGSGFLEVLKSRRRPILMAAGAVLLAIMAFPLVSGLVSGGGENRAALEPAIVEPAPVAEEGAAADAAVDAPELAAEPRLPQVRVVEPGEDAPVNGQAAGLDAARETAVAPAEADTTATSEEATAAISAGEAAPGAAADTTLATDLAALPEGALSPALKAAADAGNPLAFYEIGARFTDGRGLPVDLAAAASWYQRAANLGHAPSQYRLANFYEKGSGVERDIEAAKKWYQMSAEQGNVSAMHNLAVLYATAGAAPDYDNAADWFKRAAEVGVRDSQVNLAILYARGDGVARDLEQSYKWFAIAANDGDKDAAAKRDEVFNALRPEQVEAARAAVANWTAKPVDPDANAVDVPASWGGGSDQTASVDMKKAIRNIQAILNNNGFDAGMPDGVMGAKTTSAIKAFQSSIGMEPNGEIDDRLVKELLARNG</sequence>
<evidence type="ECO:0000256" key="1">
    <source>
        <dbReference type="SAM" id="MobiDB-lite"/>
    </source>
</evidence>
<protein>
    <recommendedName>
        <fullName evidence="2">Peptidoglycan binding-like domain-containing protein</fullName>
    </recommendedName>
</protein>